<dbReference type="SMART" id="SM00044">
    <property type="entry name" value="CYCc"/>
    <property type="match status" value="1"/>
</dbReference>
<dbReference type="RefSeq" id="WP_181758844.1">
    <property type="nucleotide sequence ID" value="NZ_BMCR01000002.1"/>
</dbReference>
<reference evidence="2 3" key="2">
    <citation type="submission" date="2020-08" db="EMBL/GenBank/DDBJ databases">
        <title>Stappia taiwanensis sp. nov., isolated from a coastal thermal spring.</title>
        <authorList>
            <person name="Kampfer P."/>
        </authorList>
    </citation>
    <scope>NUCLEOTIDE SEQUENCE [LARGE SCALE GENOMIC DNA]</scope>
    <source>
        <strain evidence="2 3">DSM 23284</strain>
    </source>
</reference>
<dbReference type="SUPFAM" id="SSF55781">
    <property type="entry name" value="GAF domain-like"/>
    <property type="match status" value="1"/>
</dbReference>
<dbReference type="InterPro" id="IPR029787">
    <property type="entry name" value="Nucleotide_cyclase"/>
</dbReference>
<dbReference type="Pfam" id="PF00211">
    <property type="entry name" value="Guanylate_cyc"/>
    <property type="match status" value="1"/>
</dbReference>
<comment type="caution">
    <text evidence="2">The sequence shown here is derived from an EMBL/GenBank/DDBJ whole genome shotgun (WGS) entry which is preliminary data.</text>
</comment>
<dbReference type="PANTHER" id="PTHR43081:SF11">
    <property type="entry name" value="BLR2264 PROTEIN"/>
    <property type="match status" value="1"/>
</dbReference>
<sequence>MTISASLIAAEVMEWLHGDAVRLGEALDLVEALAGRLNAAGVPVDRITTGISILHPNVRAESVLWSSDGGREMRSFRETPETELAYEHSPLKVVYTENRTVRINLLANEPLPAYGVVEDLQAGRYTDYVALPMPFSDGSIKGVTFATRHPEGFTSAQISLFEALARPLGLLCELQTLKRTAQTLLETYVGRRAGRRVLEGTIKRGDGETISAVVGFTDLRGFTRLSNELPGKKLIGLLNAYFNAVTEAVEAHGGEVLKFIGDEVMTVFPYGCEETARAAARRALLAARDAVQTIRTINRQCCDGSSPELRVGIALHAGDVFFGNVGGKSRLDFTVVGPVVNLAARLAGLTRDLKQDILVSEQIAEIMGCRHGLLGSYQLKGFDEPALVFTPPLAAIGGDGSWCADAAMDLALETN</sequence>
<keyword evidence="3" id="KW-1185">Reference proteome</keyword>
<dbReference type="PROSITE" id="PS50125">
    <property type="entry name" value="GUANYLATE_CYCLASE_2"/>
    <property type="match status" value="1"/>
</dbReference>
<dbReference type="EMBL" id="JACEON010000002">
    <property type="protein sequence ID" value="MBA4610658.1"/>
    <property type="molecule type" value="Genomic_DNA"/>
</dbReference>
<name>A0A838XPK7_9HYPH</name>
<dbReference type="CDD" id="cd07302">
    <property type="entry name" value="CHD"/>
    <property type="match status" value="1"/>
</dbReference>
<evidence type="ECO:0000259" key="1">
    <source>
        <dbReference type="PROSITE" id="PS50125"/>
    </source>
</evidence>
<evidence type="ECO:0000313" key="3">
    <source>
        <dbReference type="Proteomes" id="UP000559404"/>
    </source>
</evidence>
<dbReference type="InterPro" id="IPR029016">
    <property type="entry name" value="GAF-like_dom_sf"/>
</dbReference>
<organism evidence="2 3">
    <name type="scientific">Stappia taiwanensis</name>
    <dbReference type="NCBI Taxonomy" id="992267"/>
    <lineage>
        <taxon>Bacteria</taxon>
        <taxon>Pseudomonadati</taxon>
        <taxon>Pseudomonadota</taxon>
        <taxon>Alphaproteobacteria</taxon>
        <taxon>Hyphomicrobiales</taxon>
        <taxon>Stappiaceae</taxon>
        <taxon>Stappia</taxon>
    </lineage>
</organism>
<dbReference type="PANTHER" id="PTHR43081">
    <property type="entry name" value="ADENYLATE CYCLASE, TERMINAL-DIFFERENTIATION SPECIFIC-RELATED"/>
    <property type="match status" value="1"/>
</dbReference>
<protein>
    <submittedName>
        <fullName evidence="2">Adenylate/guanylate cyclase domain-containing protein</fullName>
    </submittedName>
</protein>
<dbReference type="Gene3D" id="3.30.70.1230">
    <property type="entry name" value="Nucleotide cyclase"/>
    <property type="match status" value="1"/>
</dbReference>
<feature type="domain" description="Guanylate cyclase" evidence="1">
    <location>
        <begin position="213"/>
        <end position="347"/>
    </location>
</feature>
<dbReference type="SUPFAM" id="SSF55073">
    <property type="entry name" value="Nucleotide cyclase"/>
    <property type="match status" value="1"/>
</dbReference>
<dbReference type="GO" id="GO:0004016">
    <property type="term" value="F:adenylate cyclase activity"/>
    <property type="evidence" value="ECO:0007669"/>
    <property type="project" value="UniProtKB-ARBA"/>
</dbReference>
<dbReference type="InterPro" id="IPR050697">
    <property type="entry name" value="Adenylyl/Guanylyl_Cyclase_3/4"/>
</dbReference>
<proteinExistence type="predicted"/>
<gene>
    <name evidence="2" type="ORF">H1W37_03265</name>
</gene>
<dbReference type="Proteomes" id="UP000559404">
    <property type="component" value="Unassembled WGS sequence"/>
</dbReference>
<reference evidence="2 3" key="1">
    <citation type="submission" date="2020-07" db="EMBL/GenBank/DDBJ databases">
        <authorList>
            <person name="Li M."/>
        </authorList>
    </citation>
    <scope>NUCLEOTIDE SEQUENCE [LARGE SCALE GENOMIC DNA]</scope>
    <source>
        <strain evidence="2 3">DSM 23284</strain>
    </source>
</reference>
<dbReference type="AlphaFoldDB" id="A0A838XPK7"/>
<dbReference type="GO" id="GO:0006171">
    <property type="term" value="P:cAMP biosynthetic process"/>
    <property type="evidence" value="ECO:0007669"/>
    <property type="project" value="TreeGrafter"/>
</dbReference>
<evidence type="ECO:0000313" key="2">
    <source>
        <dbReference type="EMBL" id="MBA4610658.1"/>
    </source>
</evidence>
<dbReference type="Gene3D" id="3.30.450.40">
    <property type="match status" value="1"/>
</dbReference>
<accession>A0A838XPK7</accession>
<dbReference type="GO" id="GO:0035556">
    <property type="term" value="P:intracellular signal transduction"/>
    <property type="evidence" value="ECO:0007669"/>
    <property type="project" value="InterPro"/>
</dbReference>
<dbReference type="InterPro" id="IPR001054">
    <property type="entry name" value="A/G_cyclase"/>
</dbReference>